<sequence length="142" mass="15607">MPIKNCVLHGPYRGEECPGCMVARKELDEFKPLPANTMDTEHFELSRSPTPADYISLQAVLDNAFNQAAFGKGAERHAQSKPFEEQPMQKLIELYGTGFALGQAGKKMQESQRMGVEAAVRELLGAINYIAGVVIHLEKSNG</sequence>
<protein>
    <submittedName>
        <fullName evidence="1">Uncharacterized protein</fullName>
    </submittedName>
</protein>
<proteinExistence type="predicted"/>
<accession>A0A6J5N0I5</accession>
<dbReference type="EMBL" id="LR796526">
    <property type="protein sequence ID" value="CAB4149479.1"/>
    <property type="molecule type" value="Genomic_DNA"/>
</dbReference>
<reference evidence="1" key="1">
    <citation type="submission" date="2020-04" db="EMBL/GenBank/DDBJ databases">
        <authorList>
            <person name="Chiriac C."/>
            <person name="Salcher M."/>
            <person name="Ghai R."/>
            <person name="Kavagutti S V."/>
        </authorList>
    </citation>
    <scope>NUCLEOTIDE SEQUENCE</scope>
</reference>
<name>A0A6J5N0I5_9CAUD</name>
<evidence type="ECO:0000313" key="1">
    <source>
        <dbReference type="EMBL" id="CAB4149479.1"/>
    </source>
</evidence>
<organism evidence="1">
    <name type="scientific">uncultured Caudovirales phage</name>
    <dbReference type="NCBI Taxonomy" id="2100421"/>
    <lineage>
        <taxon>Viruses</taxon>
        <taxon>Duplodnaviria</taxon>
        <taxon>Heunggongvirae</taxon>
        <taxon>Uroviricota</taxon>
        <taxon>Caudoviricetes</taxon>
        <taxon>Peduoviridae</taxon>
        <taxon>Maltschvirus</taxon>
        <taxon>Maltschvirus maltsch</taxon>
    </lineage>
</organism>
<gene>
    <name evidence="1" type="ORF">UFOVP555_2</name>
</gene>